<keyword evidence="9 17" id="KW-0812">Transmembrane</keyword>
<evidence type="ECO:0000256" key="9">
    <source>
        <dbReference type="ARBA" id="ARBA00022692"/>
    </source>
</evidence>
<keyword evidence="8" id="KW-0762">Sugar transport</keyword>
<keyword evidence="20" id="KW-1185">Reference proteome</keyword>
<dbReference type="OrthoDB" id="4540492at2759"/>
<evidence type="ECO:0000256" key="1">
    <source>
        <dbReference type="ARBA" id="ARBA00000590"/>
    </source>
</evidence>
<evidence type="ECO:0000256" key="10">
    <source>
        <dbReference type="ARBA" id="ARBA00022989"/>
    </source>
</evidence>
<evidence type="ECO:0000256" key="6">
    <source>
        <dbReference type="ARBA" id="ARBA00022448"/>
    </source>
</evidence>
<gene>
    <name evidence="19" type="ORF">JRQ81_010791</name>
</gene>
<dbReference type="PROSITE" id="PS50850">
    <property type="entry name" value="MFS"/>
    <property type="match status" value="1"/>
</dbReference>
<sequence length="528" mass="59662">MEAPMKKKQESMQGSMGRTSKFSESLHGSTESTPKGIPKALSVVAKAHPRRRKLPKKLIWISLVSGLLSMQYGYNIWIVYSPTLLLQDYYNISNDDMADVDTQMFMMAITISLFPLGAIFGALVFGCFVDRFGRKGTLLITNILSIISAMFMGLSNKVRPIEFTMFARLYTGICTGLISTVIPLYLCEISETNMRGSITMLHHLFLILGVLVARILALRELLGTAKGWPILMSLGGIMPLIQVALLPLLPESPRYLMIQKKEEEDAVEVLKELRETEDVEDEIEELRQESTFEKGEKKTNTLKLLLRTQSLRWQVLTIFVLMLGQQLTGTNAAYYFTERTYLSTNVEKDKVRFISITTDALLCCSITLGIYLVDSVGRRILLLVGLGICSVTCILITITFKLQDIFPLASYFSSVLDDVFLIGHAFGPNPLPPLIIAELFLQSSRSSAFVIAGVLQWFFHFLTGVTFLRIEALLGSFVFLLFFPLCLATFYYILRFLPETKNKTFLDIRKHMKIQTKKKSKVKIHVEK</sequence>
<comment type="catalytic activity">
    <reaction evidence="1">
        <text>D-fructose(out) = D-fructose(in)</text>
        <dbReference type="Rhea" id="RHEA:60372"/>
        <dbReference type="ChEBI" id="CHEBI:37721"/>
    </reaction>
</comment>
<evidence type="ECO:0000313" key="19">
    <source>
        <dbReference type="EMBL" id="KAJ7338160.1"/>
    </source>
</evidence>
<comment type="subcellular location">
    <subcellularLocation>
        <location evidence="2">Cell membrane</location>
        <location evidence="2">Sarcolemma</location>
    </subcellularLocation>
    <subcellularLocation>
        <location evidence="3">Cell membrane</location>
        <topology evidence="3">Multi-pass membrane protein</topology>
    </subcellularLocation>
</comment>
<keyword evidence="6 14" id="KW-0813">Transport</keyword>
<dbReference type="GO" id="GO:0046323">
    <property type="term" value="P:D-glucose import"/>
    <property type="evidence" value="ECO:0007669"/>
    <property type="project" value="TreeGrafter"/>
</dbReference>
<dbReference type="SUPFAM" id="SSF103473">
    <property type="entry name" value="MFS general substrate transporter"/>
    <property type="match status" value="1"/>
</dbReference>
<evidence type="ECO:0000256" key="2">
    <source>
        <dbReference type="ARBA" id="ARBA00004135"/>
    </source>
</evidence>
<keyword evidence="15" id="KW-0175">Coiled coil</keyword>
<dbReference type="GO" id="GO:0055056">
    <property type="term" value="F:D-glucose transmembrane transporter activity"/>
    <property type="evidence" value="ECO:0007669"/>
    <property type="project" value="TreeGrafter"/>
</dbReference>
<dbReference type="FunFam" id="1.20.1250.20:FF:001511">
    <property type="entry name" value="Solute carrier family 2, facilitated glucose transporter member 5"/>
    <property type="match status" value="1"/>
</dbReference>
<feature type="transmembrane region" description="Helical" evidence="17">
    <location>
        <begin position="166"/>
        <end position="186"/>
    </location>
</feature>
<feature type="compositionally biased region" description="Polar residues" evidence="16">
    <location>
        <begin position="11"/>
        <end position="33"/>
    </location>
</feature>
<dbReference type="GO" id="GO:0070837">
    <property type="term" value="P:dehydroascorbic acid transport"/>
    <property type="evidence" value="ECO:0007669"/>
    <property type="project" value="TreeGrafter"/>
</dbReference>
<evidence type="ECO:0000256" key="11">
    <source>
        <dbReference type="ARBA" id="ARBA00023136"/>
    </source>
</evidence>
<evidence type="ECO:0000256" key="4">
    <source>
        <dbReference type="ARBA" id="ARBA00007004"/>
    </source>
</evidence>
<dbReference type="GO" id="GO:0005353">
    <property type="term" value="F:fructose transmembrane transporter activity"/>
    <property type="evidence" value="ECO:0007669"/>
    <property type="project" value="UniProtKB-ARBA"/>
</dbReference>
<dbReference type="NCBIfam" id="TIGR00879">
    <property type="entry name" value="SP"/>
    <property type="match status" value="1"/>
</dbReference>
<feature type="transmembrane region" description="Helical" evidence="17">
    <location>
        <begin position="104"/>
        <end position="129"/>
    </location>
</feature>
<evidence type="ECO:0000256" key="13">
    <source>
        <dbReference type="ARBA" id="ARBA00031099"/>
    </source>
</evidence>
<dbReference type="PANTHER" id="PTHR23503:SF32">
    <property type="entry name" value="SOLUTE CARRIER FAMILY 2, FACILITATED GLUCOSE TRANSPORTER MEMBER 5"/>
    <property type="match status" value="1"/>
</dbReference>
<keyword evidence="10 17" id="KW-1133">Transmembrane helix</keyword>
<feature type="transmembrane region" description="Helical" evidence="17">
    <location>
        <begin position="380"/>
        <end position="400"/>
    </location>
</feature>
<feature type="domain" description="Major facilitator superfamily (MFS) profile" evidence="18">
    <location>
        <begin position="61"/>
        <end position="501"/>
    </location>
</feature>
<proteinExistence type="inferred from homology"/>
<evidence type="ECO:0000256" key="12">
    <source>
        <dbReference type="ARBA" id="ARBA00029961"/>
    </source>
</evidence>
<dbReference type="InterPro" id="IPR020846">
    <property type="entry name" value="MFS_dom"/>
</dbReference>
<evidence type="ECO:0000256" key="7">
    <source>
        <dbReference type="ARBA" id="ARBA00022475"/>
    </source>
</evidence>
<feature type="transmembrane region" description="Helical" evidence="17">
    <location>
        <begin position="353"/>
        <end position="373"/>
    </location>
</feature>
<protein>
    <recommendedName>
        <fullName evidence="5">Solute carrier family 2, facilitated glucose transporter member 5</fullName>
    </recommendedName>
    <alternativeName>
        <fullName evidence="13">Fructose transporter</fullName>
    </alternativeName>
    <alternativeName>
        <fullName evidence="12">Glucose transporter type 5, small intestine</fullName>
    </alternativeName>
</protein>
<evidence type="ECO:0000256" key="15">
    <source>
        <dbReference type="SAM" id="Coils"/>
    </source>
</evidence>
<evidence type="ECO:0000313" key="20">
    <source>
        <dbReference type="Proteomes" id="UP001142489"/>
    </source>
</evidence>
<dbReference type="InterPro" id="IPR005829">
    <property type="entry name" value="Sugar_transporter_CS"/>
</dbReference>
<dbReference type="InterPro" id="IPR045263">
    <property type="entry name" value="GLUT"/>
</dbReference>
<accession>A0A9Q0Y322</accession>
<evidence type="ECO:0000256" key="16">
    <source>
        <dbReference type="SAM" id="MobiDB-lite"/>
    </source>
</evidence>
<dbReference type="Pfam" id="PF00083">
    <property type="entry name" value="Sugar_tr"/>
    <property type="match status" value="1"/>
</dbReference>
<name>A0A9Q0Y322_9SAUR</name>
<feature type="compositionally biased region" description="Basic and acidic residues" evidence="16">
    <location>
        <begin position="1"/>
        <end position="10"/>
    </location>
</feature>
<feature type="transmembrane region" description="Helical" evidence="17">
    <location>
        <begin position="474"/>
        <end position="494"/>
    </location>
</feature>
<dbReference type="EMBL" id="JAPFRF010000003">
    <property type="protein sequence ID" value="KAJ7338160.1"/>
    <property type="molecule type" value="Genomic_DNA"/>
</dbReference>
<feature type="region of interest" description="Disordered" evidence="16">
    <location>
        <begin position="1"/>
        <end position="35"/>
    </location>
</feature>
<dbReference type="AlphaFoldDB" id="A0A9Q0Y322"/>
<comment type="caution">
    <text evidence="19">The sequence shown here is derived from an EMBL/GenBank/DDBJ whole genome shotgun (WGS) entry which is preliminary data.</text>
</comment>
<feature type="transmembrane region" description="Helical" evidence="17">
    <location>
        <begin position="198"/>
        <end position="218"/>
    </location>
</feature>
<evidence type="ECO:0000259" key="18">
    <source>
        <dbReference type="PROSITE" id="PS50850"/>
    </source>
</evidence>
<feature type="transmembrane region" description="Helical" evidence="17">
    <location>
        <begin position="420"/>
        <end position="441"/>
    </location>
</feature>
<dbReference type="PROSITE" id="PS00216">
    <property type="entry name" value="SUGAR_TRANSPORT_1"/>
    <property type="match status" value="1"/>
</dbReference>
<feature type="transmembrane region" description="Helical" evidence="17">
    <location>
        <begin position="448"/>
        <end position="468"/>
    </location>
</feature>
<feature type="coiled-coil region" evidence="15">
    <location>
        <begin position="269"/>
        <end position="296"/>
    </location>
</feature>
<evidence type="ECO:0000256" key="3">
    <source>
        <dbReference type="ARBA" id="ARBA00004651"/>
    </source>
</evidence>
<dbReference type="GO" id="GO:1990539">
    <property type="term" value="P:fructose import across plasma membrane"/>
    <property type="evidence" value="ECO:0007669"/>
    <property type="project" value="UniProtKB-ARBA"/>
</dbReference>
<evidence type="ECO:0000256" key="8">
    <source>
        <dbReference type="ARBA" id="ARBA00022597"/>
    </source>
</evidence>
<feature type="transmembrane region" description="Helical" evidence="17">
    <location>
        <begin position="58"/>
        <end position="80"/>
    </location>
</feature>
<dbReference type="InterPro" id="IPR036259">
    <property type="entry name" value="MFS_trans_sf"/>
</dbReference>
<keyword evidence="11 17" id="KW-0472">Membrane</keyword>
<dbReference type="InterPro" id="IPR003663">
    <property type="entry name" value="Sugar/inositol_transpt"/>
</dbReference>
<evidence type="ECO:0000256" key="17">
    <source>
        <dbReference type="SAM" id="Phobius"/>
    </source>
</evidence>
<dbReference type="GO" id="GO:0042383">
    <property type="term" value="C:sarcolemma"/>
    <property type="evidence" value="ECO:0007669"/>
    <property type="project" value="UniProtKB-SubCell"/>
</dbReference>
<feature type="transmembrane region" description="Helical" evidence="17">
    <location>
        <begin position="230"/>
        <end position="249"/>
    </location>
</feature>
<dbReference type="InterPro" id="IPR005828">
    <property type="entry name" value="MFS_sugar_transport-like"/>
</dbReference>
<dbReference type="PANTHER" id="PTHR23503">
    <property type="entry name" value="SOLUTE CARRIER FAMILY 2"/>
    <property type="match status" value="1"/>
</dbReference>
<feature type="transmembrane region" description="Helical" evidence="17">
    <location>
        <begin position="313"/>
        <end position="333"/>
    </location>
</feature>
<dbReference type="Gene3D" id="1.20.1250.20">
    <property type="entry name" value="MFS general substrate transporter like domains"/>
    <property type="match status" value="1"/>
</dbReference>
<dbReference type="Proteomes" id="UP001142489">
    <property type="component" value="Unassembled WGS sequence"/>
</dbReference>
<feature type="transmembrane region" description="Helical" evidence="17">
    <location>
        <begin position="136"/>
        <end position="154"/>
    </location>
</feature>
<evidence type="ECO:0000256" key="14">
    <source>
        <dbReference type="RuleBase" id="RU003346"/>
    </source>
</evidence>
<organism evidence="19 20">
    <name type="scientific">Phrynocephalus forsythii</name>
    <dbReference type="NCBI Taxonomy" id="171643"/>
    <lineage>
        <taxon>Eukaryota</taxon>
        <taxon>Metazoa</taxon>
        <taxon>Chordata</taxon>
        <taxon>Craniata</taxon>
        <taxon>Vertebrata</taxon>
        <taxon>Euteleostomi</taxon>
        <taxon>Lepidosauria</taxon>
        <taxon>Squamata</taxon>
        <taxon>Bifurcata</taxon>
        <taxon>Unidentata</taxon>
        <taxon>Episquamata</taxon>
        <taxon>Toxicofera</taxon>
        <taxon>Iguania</taxon>
        <taxon>Acrodonta</taxon>
        <taxon>Agamidae</taxon>
        <taxon>Agaminae</taxon>
        <taxon>Phrynocephalus</taxon>
    </lineage>
</organism>
<keyword evidence="7" id="KW-1003">Cell membrane</keyword>
<dbReference type="PRINTS" id="PR00171">
    <property type="entry name" value="SUGRTRNSPORT"/>
</dbReference>
<evidence type="ECO:0000256" key="5">
    <source>
        <dbReference type="ARBA" id="ARBA00015973"/>
    </source>
</evidence>
<reference evidence="19" key="1">
    <citation type="journal article" date="2023" name="DNA Res.">
        <title>Chromosome-level genome assembly of Phrynocephalus forsythii using third-generation DNA sequencing and Hi-C analysis.</title>
        <authorList>
            <person name="Qi Y."/>
            <person name="Zhao W."/>
            <person name="Zhao Y."/>
            <person name="Niu C."/>
            <person name="Cao S."/>
            <person name="Zhang Y."/>
        </authorList>
    </citation>
    <scope>NUCLEOTIDE SEQUENCE</scope>
    <source>
        <tissue evidence="19">Muscle</tissue>
    </source>
</reference>
<comment type="similarity">
    <text evidence="4">Belongs to the major facilitator superfamily. Sugar transporter (TC 2.A.1.1) family. Glucose transporter subfamily.</text>
</comment>